<reference evidence="1 2" key="1">
    <citation type="submission" date="2015-07" db="EMBL/GenBank/DDBJ databases">
        <title>The genome of Melipona quadrifasciata.</title>
        <authorList>
            <person name="Pan H."/>
            <person name="Kapheim K."/>
        </authorList>
    </citation>
    <scope>NUCLEOTIDE SEQUENCE [LARGE SCALE GENOMIC DNA]</scope>
    <source>
        <strain evidence="1">0111107301</strain>
        <tissue evidence="1">Whole body</tissue>
    </source>
</reference>
<evidence type="ECO:0000313" key="1">
    <source>
        <dbReference type="EMBL" id="KOX80256.1"/>
    </source>
</evidence>
<dbReference type="EMBL" id="KQ435706">
    <property type="protein sequence ID" value="KOX80256.1"/>
    <property type="molecule type" value="Genomic_DNA"/>
</dbReference>
<sequence length="106" mass="12360">MNFLAQLHYLNLRKEKSVKVKETHILCVSVLPHWSVIPTRLVEALRWFIFSSLEKITGVEIETMVFTSHHRDYIKFSHCAFQPQHGTATVGIKRYTVSHIVLKKVD</sequence>
<name>A0A0M9AB76_9HYME</name>
<protein>
    <submittedName>
        <fullName evidence="1">Uncharacterized protein</fullName>
    </submittedName>
</protein>
<dbReference type="Proteomes" id="UP000053105">
    <property type="component" value="Unassembled WGS sequence"/>
</dbReference>
<evidence type="ECO:0000313" key="2">
    <source>
        <dbReference type="Proteomes" id="UP000053105"/>
    </source>
</evidence>
<organism evidence="1 2">
    <name type="scientific">Melipona quadrifasciata</name>
    <dbReference type="NCBI Taxonomy" id="166423"/>
    <lineage>
        <taxon>Eukaryota</taxon>
        <taxon>Metazoa</taxon>
        <taxon>Ecdysozoa</taxon>
        <taxon>Arthropoda</taxon>
        <taxon>Hexapoda</taxon>
        <taxon>Insecta</taxon>
        <taxon>Pterygota</taxon>
        <taxon>Neoptera</taxon>
        <taxon>Endopterygota</taxon>
        <taxon>Hymenoptera</taxon>
        <taxon>Apocrita</taxon>
        <taxon>Aculeata</taxon>
        <taxon>Apoidea</taxon>
        <taxon>Anthophila</taxon>
        <taxon>Apidae</taxon>
        <taxon>Melipona</taxon>
    </lineage>
</organism>
<keyword evidence="2" id="KW-1185">Reference proteome</keyword>
<proteinExistence type="predicted"/>
<gene>
    <name evidence="1" type="ORF">WN51_08433</name>
</gene>
<dbReference type="AlphaFoldDB" id="A0A0M9AB76"/>
<accession>A0A0M9AB76</accession>